<feature type="domain" description="Ig-like" evidence="6">
    <location>
        <begin position="144"/>
        <end position="227"/>
    </location>
</feature>
<evidence type="ECO:0000256" key="5">
    <source>
        <dbReference type="SAM" id="SignalP"/>
    </source>
</evidence>
<dbReference type="SUPFAM" id="SSF48726">
    <property type="entry name" value="Immunoglobulin"/>
    <property type="match status" value="3"/>
</dbReference>
<reference evidence="7 8" key="1">
    <citation type="submission" date="2019-07" db="EMBL/GenBank/DDBJ databases">
        <title>Chromosome genome assembly for large yellow croaker.</title>
        <authorList>
            <person name="Xiao S."/>
        </authorList>
    </citation>
    <scope>NUCLEOTIDE SEQUENCE [LARGE SCALE GENOMIC DNA]</scope>
    <source>
        <strain evidence="7">JMULYC20181020</strain>
        <tissue evidence="7">Muscle</tissue>
    </source>
</reference>
<dbReference type="InterPro" id="IPR013783">
    <property type="entry name" value="Ig-like_fold"/>
</dbReference>
<dbReference type="SMART" id="SM00408">
    <property type="entry name" value="IGc2"/>
    <property type="match status" value="2"/>
</dbReference>
<dbReference type="InterPro" id="IPR003599">
    <property type="entry name" value="Ig_sub"/>
</dbReference>
<name>A0A6G0IBZ6_LARCR</name>
<gene>
    <name evidence="7" type="ORF">D5F01_LYC12897</name>
</gene>
<dbReference type="Proteomes" id="UP000424527">
    <property type="component" value="Unassembled WGS sequence"/>
</dbReference>
<evidence type="ECO:0000313" key="8">
    <source>
        <dbReference type="Proteomes" id="UP000424527"/>
    </source>
</evidence>
<evidence type="ECO:0000256" key="1">
    <source>
        <dbReference type="ARBA" id="ARBA00022729"/>
    </source>
</evidence>
<evidence type="ECO:0000256" key="2">
    <source>
        <dbReference type="ARBA" id="ARBA00023157"/>
    </source>
</evidence>
<dbReference type="InterPro" id="IPR007110">
    <property type="entry name" value="Ig-like_dom"/>
</dbReference>
<dbReference type="PANTHER" id="PTHR44337:SF20">
    <property type="entry name" value="CARCINOEMBRYONIC ANTIGEN-RELATED CELL ADHESION MOLECULE 5-RELATED"/>
    <property type="match status" value="1"/>
</dbReference>
<accession>A0A6G0IBZ6</accession>
<dbReference type="SMART" id="SM00409">
    <property type="entry name" value="IG"/>
    <property type="match status" value="3"/>
</dbReference>
<dbReference type="PROSITE" id="PS50835">
    <property type="entry name" value="IG_LIKE"/>
    <property type="match status" value="2"/>
</dbReference>
<feature type="signal peptide" evidence="5">
    <location>
        <begin position="1"/>
        <end position="21"/>
    </location>
</feature>
<protein>
    <submittedName>
        <fullName evidence="7">Carcinoembryonic antigen-related cell adhesion molecule 5 Carcinoembryonic antigen</fullName>
    </submittedName>
</protein>
<evidence type="ECO:0000256" key="3">
    <source>
        <dbReference type="ARBA" id="ARBA00023180"/>
    </source>
</evidence>
<dbReference type="InterPro" id="IPR052598">
    <property type="entry name" value="IgSF_CEA-related"/>
</dbReference>
<keyword evidence="2" id="KW-1015">Disulfide bond</keyword>
<dbReference type="EMBL" id="REGW02000012">
    <property type="protein sequence ID" value="KAE8289019.1"/>
    <property type="molecule type" value="Genomic_DNA"/>
</dbReference>
<dbReference type="AlphaFoldDB" id="A0A6G0IBZ6"/>
<dbReference type="InterPro" id="IPR036179">
    <property type="entry name" value="Ig-like_dom_sf"/>
</dbReference>
<keyword evidence="4" id="KW-0393">Immunoglobulin domain</keyword>
<keyword evidence="1 5" id="KW-0732">Signal</keyword>
<dbReference type="Pfam" id="PF13927">
    <property type="entry name" value="Ig_3"/>
    <property type="match status" value="2"/>
</dbReference>
<evidence type="ECO:0000313" key="7">
    <source>
        <dbReference type="EMBL" id="KAE8289019.1"/>
    </source>
</evidence>
<organism evidence="7 8">
    <name type="scientific">Larimichthys crocea</name>
    <name type="common">Large yellow croaker</name>
    <name type="synonym">Pseudosciaena crocea</name>
    <dbReference type="NCBI Taxonomy" id="215358"/>
    <lineage>
        <taxon>Eukaryota</taxon>
        <taxon>Metazoa</taxon>
        <taxon>Chordata</taxon>
        <taxon>Craniata</taxon>
        <taxon>Vertebrata</taxon>
        <taxon>Euteleostomi</taxon>
        <taxon>Actinopterygii</taxon>
        <taxon>Neopterygii</taxon>
        <taxon>Teleostei</taxon>
        <taxon>Neoteleostei</taxon>
        <taxon>Acanthomorphata</taxon>
        <taxon>Eupercaria</taxon>
        <taxon>Sciaenidae</taxon>
        <taxon>Larimichthys</taxon>
    </lineage>
</organism>
<proteinExistence type="predicted"/>
<comment type="caution">
    <text evidence="7">The sequence shown here is derived from an EMBL/GenBank/DDBJ whole genome shotgun (WGS) entry which is preliminary data.</text>
</comment>
<keyword evidence="3" id="KW-0325">Glycoprotein</keyword>
<dbReference type="InterPro" id="IPR003598">
    <property type="entry name" value="Ig_sub2"/>
</dbReference>
<evidence type="ECO:0000259" key="6">
    <source>
        <dbReference type="PROSITE" id="PS50835"/>
    </source>
</evidence>
<keyword evidence="8" id="KW-1185">Reference proteome</keyword>
<feature type="chain" id="PRO_5026093039" evidence="5">
    <location>
        <begin position="22"/>
        <end position="360"/>
    </location>
</feature>
<feature type="domain" description="Ig-like" evidence="6">
    <location>
        <begin position="231"/>
        <end position="319"/>
    </location>
</feature>
<sequence>MEPPVMFVLILAMMTLAPAYSQSIYASENPLPVGSNVTLFSQTSVTLGAWMFNDIIVMITPSSFEFFHCSVKIVSPRSCFKCDSEGKCNQPCGTVVGVQLSDEGATLTLIGVTRYDEGPFRCNVSNGISHETSLPVHLNISFGPSNTSMVIMPMKHIYSTGSNITLSCSAESSPPAMIQWMVNGVYLNEFTQQLKLEMVTESNSGNYKCLFRNTVTSRFTSTSAMIRILGPIAAVVVNHTGGPAKVHYPFTLRCEVTGTVVYIKWWKNGQLISTDNTTTFSMDNKTLNLNPVQHSDNGDYQCQAFNYVSNMTSRPYTVQVNYGPMTPVITGPVHGSERNTADPKLLKRLSSSQPHQLVLQ</sequence>
<dbReference type="PANTHER" id="PTHR44337">
    <property type="entry name" value="CARCINOEMBRYONIC ANTIGEN-RELATED CELL ADHESION MOLECULE 8"/>
    <property type="match status" value="1"/>
</dbReference>
<evidence type="ECO:0000256" key="4">
    <source>
        <dbReference type="ARBA" id="ARBA00023319"/>
    </source>
</evidence>
<dbReference type="Gene3D" id="2.60.40.10">
    <property type="entry name" value="Immunoglobulins"/>
    <property type="match status" value="3"/>
</dbReference>